<feature type="transmembrane region" description="Helical" evidence="1">
    <location>
        <begin position="171"/>
        <end position="199"/>
    </location>
</feature>
<name>A0A1M5VXF0_9FIRM</name>
<keyword evidence="1" id="KW-0472">Membrane</keyword>
<feature type="transmembrane region" description="Helical" evidence="1">
    <location>
        <begin position="246"/>
        <end position="269"/>
    </location>
</feature>
<feature type="transmembrane region" description="Helical" evidence="1">
    <location>
        <begin position="52"/>
        <end position="70"/>
    </location>
</feature>
<dbReference type="InterPro" id="IPR018710">
    <property type="entry name" value="DUF2232"/>
</dbReference>
<dbReference type="AlphaFoldDB" id="A0A1M5VXF0"/>
<evidence type="ECO:0000256" key="1">
    <source>
        <dbReference type="SAM" id="Phobius"/>
    </source>
</evidence>
<dbReference type="OrthoDB" id="1950201at2"/>
<dbReference type="RefSeq" id="WP_072743775.1">
    <property type="nucleotide sequence ID" value="NZ_FQXR01000004.1"/>
</dbReference>
<keyword evidence="3" id="KW-1185">Reference proteome</keyword>
<evidence type="ECO:0000313" key="3">
    <source>
        <dbReference type="Proteomes" id="UP000184389"/>
    </source>
</evidence>
<sequence>MNLKNEKTRAFLKSLLMILLGTIYILLGINFVPVISIVFPAFFIILGVRHGIEYNIVSILISILVVGLVVDKYTAFFIFIAFVPLSIVINYVIKKRGKSQELILYSTITSLVSYVIAIVLVKRFFNISFIDQIEKSFSLVLKTQLDMLKETGLSNYEMYQTKDILENAYEYMVLVIPSAVIIFSLLTAYLNSILSIFILRKLRYGIVFVPRFSYFKLPSNFILGVIVIYLGVFLLKQLKVFYYETIFINVSALISFAFFLQGLAVLIFLINKSRLNQVGKVIFIVLLILSFPLSAIISMVGFLDIIFNFRGIKKEI</sequence>
<proteinExistence type="predicted"/>
<feature type="transmembrane region" description="Helical" evidence="1">
    <location>
        <begin position="76"/>
        <end position="93"/>
    </location>
</feature>
<dbReference type="Pfam" id="PF09991">
    <property type="entry name" value="DUF2232"/>
    <property type="match status" value="1"/>
</dbReference>
<accession>A0A1M5VXF0</accession>
<gene>
    <name evidence="2" type="ORF">SAMN02745180_01102</name>
</gene>
<dbReference type="PANTHER" id="PTHR41324:SF1">
    <property type="entry name" value="DUF2232 DOMAIN-CONTAINING PROTEIN"/>
    <property type="match status" value="1"/>
</dbReference>
<feature type="transmembrane region" description="Helical" evidence="1">
    <location>
        <begin position="15"/>
        <end position="45"/>
    </location>
</feature>
<feature type="transmembrane region" description="Helical" evidence="1">
    <location>
        <begin position="220"/>
        <end position="240"/>
    </location>
</feature>
<keyword evidence="1" id="KW-0812">Transmembrane</keyword>
<dbReference type="EMBL" id="FQXR01000004">
    <property type="protein sequence ID" value="SHH79881.1"/>
    <property type="molecule type" value="Genomic_DNA"/>
</dbReference>
<reference evidence="2 3" key="1">
    <citation type="submission" date="2016-11" db="EMBL/GenBank/DDBJ databases">
        <authorList>
            <person name="Jaros S."/>
            <person name="Januszkiewicz K."/>
            <person name="Wedrychowicz H."/>
        </authorList>
    </citation>
    <scope>NUCLEOTIDE SEQUENCE [LARGE SCALE GENOMIC DNA]</scope>
    <source>
        <strain evidence="2 3">DSM 13106</strain>
    </source>
</reference>
<evidence type="ECO:0000313" key="2">
    <source>
        <dbReference type="EMBL" id="SHH79881.1"/>
    </source>
</evidence>
<protein>
    <submittedName>
        <fullName evidence="2">Uncharacterized conserved protein YybS, DUF2232 family</fullName>
    </submittedName>
</protein>
<feature type="transmembrane region" description="Helical" evidence="1">
    <location>
        <begin position="102"/>
        <end position="121"/>
    </location>
</feature>
<dbReference type="PANTHER" id="PTHR41324">
    <property type="entry name" value="MEMBRANE PROTEIN-RELATED"/>
    <property type="match status" value="1"/>
</dbReference>
<dbReference type="Proteomes" id="UP000184389">
    <property type="component" value="Unassembled WGS sequence"/>
</dbReference>
<keyword evidence="1" id="KW-1133">Transmembrane helix</keyword>
<organism evidence="2 3">
    <name type="scientific">Sporanaerobacter acetigenes DSM 13106</name>
    <dbReference type="NCBI Taxonomy" id="1123281"/>
    <lineage>
        <taxon>Bacteria</taxon>
        <taxon>Bacillati</taxon>
        <taxon>Bacillota</taxon>
        <taxon>Tissierellia</taxon>
        <taxon>Tissierellales</taxon>
        <taxon>Sporanaerobacteraceae</taxon>
        <taxon>Sporanaerobacter</taxon>
    </lineage>
</organism>
<dbReference type="STRING" id="1123281.SAMN02745180_01102"/>
<feature type="transmembrane region" description="Helical" evidence="1">
    <location>
        <begin position="281"/>
        <end position="307"/>
    </location>
</feature>